<keyword evidence="2" id="KW-1185">Reference proteome</keyword>
<proteinExistence type="predicted"/>
<dbReference type="Proteomes" id="UP000308886">
    <property type="component" value="Unassembled WGS sequence"/>
</dbReference>
<protein>
    <submittedName>
        <fullName evidence="1">Uncharacterized protein</fullName>
    </submittedName>
</protein>
<comment type="caution">
    <text evidence="1">The sequence shown here is derived from an EMBL/GenBank/DDBJ whole genome shotgun (WGS) entry which is preliminary data.</text>
</comment>
<name>A0AC61QML6_9BACT</name>
<organism evidence="1 2">
    <name type="scientific">Palleniella muris</name>
    <dbReference type="NCBI Taxonomy" id="3038145"/>
    <lineage>
        <taxon>Bacteria</taxon>
        <taxon>Pseudomonadati</taxon>
        <taxon>Bacteroidota</taxon>
        <taxon>Bacteroidia</taxon>
        <taxon>Bacteroidales</taxon>
        <taxon>Prevotellaceae</taxon>
        <taxon>Palleniella</taxon>
    </lineage>
</organism>
<reference evidence="1" key="1">
    <citation type="submission" date="2019-04" db="EMBL/GenBank/DDBJ databases">
        <title>Microbes associate with the intestines of laboratory mice.</title>
        <authorList>
            <person name="Navarre W."/>
            <person name="Wong E."/>
            <person name="Huang K."/>
            <person name="Tropini C."/>
            <person name="Ng K."/>
            <person name="Yu B."/>
        </authorList>
    </citation>
    <scope>NUCLEOTIDE SEQUENCE</scope>
    <source>
        <strain evidence="1">NM73_A23</strain>
    </source>
</reference>
<gene>
    <name evidence="1" type="ORF">E5358_12665</name>
</gene>
<dbReference type="EMBL" id="SRZC01000025">
    <property type="protein sequence ID" value="TGX80503.1"/>
    <property type="molecule type" value="Genomic_DNA"/>
</dbReference>
<evidence type="ECO:0000313" key="1">
    <source>
        <dbReference type="EMBL" id="TGX80503.1"/>
    </source>
</evidence>
<evidence type="ECO:0000313" key="2">
    <source>
        <dbReference type="Proteomes" id="UP000308886"/>
    </source>
</evidence>
<sequence length="134" mass="15634">MKLKLTFTGKCGLGYPKYKDEAGHVYVDVDFSDDPRKPTGLHTVMGDFYEPAHPVKCDEIEVEGWTEQDQIQKNFKHEYMMLSSLQMRVQYKIENGIAVGAAIISDMRRYYDMLPVKPEWCTKENIDNYEQNKL</sequence>
<accession>A0AC61QML6</accession>